<sequence>MSVTVISLGESDSMSQELTRLGLKGPHSLFEGVVSNEFKDVLTVLKLVVEGQDIPVTRRYEFPGNNFLADTEIRTCLYEDVDLFSLVKARAAQLKADLTSGNRVVFVREDTPDTITNADVDVFVGLVKKISPACIFKLVIFSRSDDHNDVVDDRIFHVKFNPDTNKQVILGCFEATPSVVVEATPAVVEATPAVVEATPSVVEATPSVVEATPAIVVEAPAVVEATPAVVEAAPAVVEAPAETTA</sequence>
<protein>
    <submittedName>
        <fullName evidence="1">Uncharacterized protein</fullName>
    </submittedName>
</protein>
<dbReference type="AlphaFoldDB" id="A0A6C0BKU7"/>
<organism evidence="1">
    <name type="scientific">viral metagenome</name>
    <dbReference type="NCBI Taxonomy" id="1070528"/>
    <lineage>
        <taxon>unclassified sequences</taxon>
        <taxon>metagenomes</taxon>
        <taxon>organismal metagenomes</taxon>
    </lineage>
</organism>
<dbReference type="EMBL" id="MN739172">
    <property type="protein sequence ID" value="QHS92189.1"/>
    <property type="molecule type" value="Genomic_DNA"/>
</dbReference>
<proteinExistence type="predicted"/>
<accession>A0A6C0BKU7</accession>
<name>A0A6C0BKU7_9ZZZZ</name>
<evidence type="ECO:0000313" key="1">
    <source>
        <dbReference type="EMBL" id="QHS92189.1"/>
    </source>
</evidence>
<reference evidence="1" key="1">
    <citation type="journal article" date="2020" name="Nature">
        <title>Giant virus diversity and host interactions through global metagenomics.</title>
        <authorList>
            <person name="Schulz F."/>
            <person name="Roux S."/>
            <person name="Paez-Espino D."/>
            <person name="Jungbluth S."/>
            <person name="Walsh D.A."/>
            <person name="Denef V.J."/>
            <person name="McMahon K.D."/>
            <person name="Konstantinidis K.T."/>
            <person name="Eloe-Fadrosh E.A."/>
            <person name="Kyrpides N.C."/>
            <person name="Woyke T."/>
        </authorList>
    </citation>
    <scope>NUCLEOTIDE SEQUENCE</scope>
    <source>
        <strain evidence="1">GVMAG-M-3300013285-6</strain>
    </source>
</reference>